<dbReference type="AlphaFoldDB" id="A0A1G2MVV9"/>
<reference evidence="1 2" key="1">
    <citation type="journal article" date="2016" name="Nat. Commun.">
        <title>Thousands of microbial genomes shed light on interconnected biogeochemical processes in an aquifer system.</title>
        <authorList>
            <person name="Anantharaman K."/>
            <person name="Brown C.T."/>
            <person name="Hug L.A."/>
            <person name="Sharon I."/>
            <person name="Castelle C.J."/>
            <person name="Probst A.J."/>
            <person name="Thomas B.C."/>
            <person name="Singh A."/>
            <person name="Wilkins M.J."/>
            <person name="Karaoz U."/>
            <person name="Brodie E.L."/>
            <person name="Williams K.H."/>
            <person name="Hubbard S.S."/>
            <person name="Banfield J.F."/>
        </authorList>
    </citation>
    <scope>NUCLEOTIDE SEQUENCE [LARGE SCALE GENOMIC DNA]</scope>
</reference>
<evidence type="ECO:0000313" key="1">
    <source>
        <dbReference type="EMBL" id="OHA28010.1"/>
    </source>
</evidence>
<protein>
    <submittedName>
        <fullName evidence="1">Uncharacterized protein</fullName>
    </submittedName>
</protein>
<dbReference type="EMBL" id="MHRP01000002">
    <property type="protein sequence ID" value="OHA28010.1"/>
    <property type="molecule type" value="Genomic_DNA"/>
</dbReference>
<evidence type="ECO:0000313" key="2">
    <source>
        <dbReference type="Proteomes" id="UP000177943"/>
    </source>
</evidence>
<gene>
    <name evidence="1" type="ORF">A3D56_00225</name>
</gene>
<comment type="caution">
    <text evidence="1">The sequence shown here is derived from an EMBL/GenBank/DDBJ whole genome shotgun (WGS) entry which is preliminary data.</text>
</comment>
<accession>A0A1G2MVV9</accession>
<dbReference type="Proteomes" id="UP000177943">
    <property type="component" value="Unassembled WGS sequence"/>
</dbReference>
<name>A0A1G2MVV9_9BACT</name>
<sequence length="111" mass="13108">MRFNTISGPYALVDVEHLEEILPRWSDRLPWTLFGLKFFFGQPSKDDTLHWYKVVTTGKCPQCGYIPNLPLKEGRRQFSRFRRAVNFIRSLFSEKTGVRVSRTKDKDHLCE</sequence>
<organism evidence="1 2">
    <name type="scientific">Candidatus Taylorbacteria bacterium RIFCSPHIGHO2_02_FULL_45_35</name>
    <dbReference type="NCBI Taxonomy" id="1802311"/>
    <lineage>
        <taxon>Bacteria</taxon>
        <taxon>Candidatus Tayloriibacteriota</taxon>
    </lineage>
</organism>
<proteinExistence type="predicted"/>